<feature type="transmembrane region" description="Helical" evidence="2">
    <location>
        <begin position="29"/>
        <end position="58"/>
    </location>
</feature>
<gene>
    <name evidence="3" type="ORF">Rumeso_04252</name>
</gene>
<dbReference type="AlphaFoldDB" id="A0A017HIP3"/>
<feature type="region of interest" description="Disordered" evidence="1">
    <location>
        <begin position="1"/>
        <end position="21"/>
    </location>
</feature>
<organism evidence="3 4">
    <name type="scientific">Rubellimicrobium mesophilum DSM 19309</name>
    <dbReference type="NCBI Taxonomy" id="442562"/>
    <lineage>
        <taxon>Bacteria</taxon>
        <taxon>Pseudomonadati</taxon>
        <taxon>Pseudomonadota</taxon>
        <taxon>Alphaproteobacteria</taxon>
        <taxon>Rhodobacterales</taxon>
        <taxon>Roseobacteraceae</taxon>
        <taxon>Rubellimicrobium</taxon>
    </lineage>
</organism>
<sequence>MADVDLGSDADTQASLHSSRGWSGALGSFLLVLGVLAALNLLLAAVVLGFHVGALMILGGIA</sequence>
<evidence type="ECO:0000313" key="4">
    <source>
        <dbReference type="Proteomes" id="UP000019666"/>
    </source>
</evidence>
<reference evidence="3 4" key="1">
    <citation type="submission" date="2013-02" db="EMBL/GenBank/DDBJ databases">
        <authorList>
            <person name="Fiebig A."/>
            <person name="Goeker M."/>
            <person name="Klenk H.-P.P."/>
        </authorList>
    </citation>
    <scope>NUCLEOTIDE SEQUENCE [LARGE SCALE GENOMIC DNA]</scope>
    <source>
        <strain evidence="3 4">DSM 19309</strain>
    </source>
</reference>
<evidence type="ECO:0000256" key="2">
    <source>
        <dbReference type="SAM" id="Phobius"/>
    </source>
</evidence>
<keyword evidence="2" id="KW-1133">Transmembrane helix</keyword>
<keyword evidence="2" id="KW-0812">Transmembrane</keyword>
<dbReference type="RefSeq" id="WP_211262965.1">
    <property type="nucleotide sequence ID" value="NZ_KK088626.1"/>
</dbReference>
<keyword evidence="4" id="KW-1185">Reference proteome</keyword>
<dbReference type="STRING" id="442562.Rumeso_04252"/>
<protein>
    <submittedName>
        <fullName evidence="3">Uncharacterized protein</fullName>
    </submittedName>
</protein>
<comment type="caution">
    <text evidence="3">The sequence shown here is derived from an EMBL/GenBank/DDBJ whole genome shotgun (WGS) entry which is preliminary data.</text>
</comment>
<name>A0A017HIP3_9RHOB</name>
<dbReference type="EMBL" id="AOSK01000120">
    <property type="protein sequence ID" value="EYD74195.1"/>
    <property type="molecule type" value="Genomic_DNA"/>
</dbReference>
<dbReference type="HOGENOM" id="CLU_2901473_0_0_5"/>
<dbReference type="Proteomes" id="UP000019666">
    <property type="component" value="Unassembled WGS sequence"/>
</dbReference>
<evidence type="ECO:0000313" key="3">
    <source>
        <dbReference type="EMBL" id="EYD74195.1"/>
    </source>
</evidence>
<keyword evidence="2" id="KW-0472">Membrane</keyword>
<accession>A0A017HIP3</accession>
<feature type="compositionally biased region" description="Polar residues" evidence="1">
    <location>
        <begin position="10"/>
        <end position="21"/>
    </location>
</feature>
<evidence type="ECO:0000256" key="1">
    <source>
        <dbReference type="SAM" id="MobiDB-lite"/>
    </source>
</evidence>
<proteinExistence type="predicted"/>